<dbReference type="GO" id="GO:0008270">
    <property type="term" value="F:zinc ion binding"/>
    <property type="evidence" value="ECO:0007669"/>
    <property type="project" value="UniProtKB-KW"/>
</dbReference>
<evidence type="ECO:0000313" key="11">
    <source>
        <dbReference type="EMBL" id="CAE7200762.1"/>
    </source>
</evidence>
<evidence type="ECO:0000256" key="4">
    <source>
        <dbReference type="ARBA" id="ARBA00023242"/>
    </source>
</evidence>
<dbReference type="SMART" id="SM00510">
    <property type="entry name" value="TFS2M"/>
    <property type="match status" value="1"/>
</dbReference>
<evidence type="ECO:0000259" key="8">
    <source>
        <dbReference type="PROSITE" id="PS51133"/>
    </source>
</evidence>
<dbReference type="InterPro" id="IPR036575">
    <property type="entry name" value="TFIIS_cen_dom_sf"/>
</dbReference>
<dbReference type="Gene3D" id="1.20.930.10">
    <property type="entry name" value="Conserved domain common to transcription factors TFIIS, elongin A, CRSP70"/>
    <property type="match status" value="1"/>
</dbReference>
<feature type="domain" description="TFIIS N-terminal" evidence="9">
    <location>
        <begin position="23"/>
        <end position="99"/>
    </location>
</feature>
<dbReference type="GO" id="GO:0005634">
    <property type="term" value="C:nucleus"/>
    <property type="evidence" value="ECO:0007669"/>
    <property type="project" value="UniProtKB-SubCell"/>
</dbReference>
<dbReference type="InterPro" id="IPR003618">
    <property type="entry name" value="TFIIS_cen_dom"/>
</dbReference>
<name>A0A812J918_9DINO</name>
<evidence type="ECO:0000259" key="9">
    <source>
        <dbReference type="PROSITE" id="PS51319"/>
    </source>
</evidence>
<gene>
    <name evidence="11" type="primary">TCEA1</name>
    <name evidence="11" type="ORF">SNAT2548_LOCUS5968</name>
</gene>
<evidence type="ECO:0000313" key="12">
    <source>
        <dbReference type="Proteomes" id="UP000604046"/>
    </source>
</evidence>
<dbReference type="InterPro" id="IPR001222">
    <property type="entry name" value="Znf_TFIIS"/>
</dbReference>
<dbReference type="Proteomes" id="UP000604046">
    <property type="component" value="Unassembled WGS sequence"/>
</dbReference>
<evidence type="ECO:0000256" key="5">
    <source>
        <dbReference type="PROSITE-ProRule" id="PRU00472"/>
    </source>
</evidence>
<feature type="domain" description="TFIIS-type" evidence="8">
    <location>
        <begin position="307"/>
        <end position="347"/>
    </location>
</feature>
<keyword evidence="3" id="KW-0862">Zinc</keyword>
<dbReference type="SUPFAM" id="SSF47676">
    <property type="entry name" value="Conserved domain common to transcription factors TFIIS, elongin A, CRSP70"/>
    <property type="match status" value="1"/>
</dbReference>
<protein>
    <submittedName>
        <fullName evidence="11">TCEA1 protein</fullName>
    </submittedName>
</protein>
<evidence type="ECO:0000256" key="7">
    <source>
        <dbReference type="SAM" id="MobiDB-lite"/>
    </source>
</evidence>
<dbReference type="InterPro" id="IPR035441">
    <property type="entry name" value="TFIIS/LEDGF_dom_sf"/>
</dbReference>
<dbReference type="SUPFAM" id="SSF57783">
    <property type="entry name" value="Zinc beta-ribbon"/>
    <property type="match status" value="1"/>
</dbReference>
<comment type="caution">
    <text evidence="11">The sequence shown here is derived from an EMBL/GenBank/DDBJ whole genome shotgun (WGS) entry which is preliminary data.</text>
</comment>
<evidence type="ECO:0000256" key="6">
    <source>
        <dbReference type="PROSITE-ProRule" id="PRU00649"/>
    </source>
</evidence>
<keyword evidence="12" id="KW-1185">Reference proteome</keyword>
<feature type="compositionally biased region" description="Polar residues" evidence="7">
    <location>
        <begin position="118"/>
        <end position="130"/>
    </location>
</feature>
<dbReference type="GO" id="GO:0006351">
    <property type="term" value="P:DNA-templated transcription"/>
    <property type="evidence" value="ECO:0007669"/>
    <property type="project" value="InterPro"/>
</dbReference>
<evidence type="ECO:0000259" key="10">
    <source>
        <dbReference type="PROSITE" id="PS51321"/>
    </source>
</evidence>
<sequence length="349" mass="38838">MDEPTASTANDAGDEGDKARLMQEVQRLKGYLQDASTAKETVISTLDQLQKLGSLSIRVLGETMVGRAVHDVGRDAVDPEIRKRARSLEAFWRNEYKKRKSTSVGDDLLLKRRLSSDVSEVTATPTSQELDSAKDAGSAFAGSESGVAEAPRALDRANSTLSSSSQVGDKKDDAYREKVRMKLIEALGKEEEIEAKGGESQKTSTMRDPVKLAEEIEEELHKVWPAKKDAYMNQARSILFNLKDAKNPTFRFKVVVGFFQPKDLPKLTAEDMASDEKNAERAKQRQYAMEALDQGWALKNGQQLTTGMFTCGKCKGNKTTYFQMQTRSSDEPMTTFVTCLTCGNRWKFC</sequence>
<dbReference type="Gene3D" id="1.10.472.30">
    <property type="entry name" value="Transcription elongation factor S-II, central domain"/>
    <property type="match status" value="1"/>
</dbReference>
<dbReference type="SMART" id="SM00440">
    <property type="entry name" value="ZnF_C2C2"/>
    <property type="match status" value="1"/>
</dbReference>
<feature type="domain" description="TFIIS central" evidence="10">
    <location>
        <begin position="175"/>
        <end position="300"/>
    </location>
</feature>
<accession>A0A812J918</accession>
<keyword evidence="4 6" id="KW-0539">Nucleus</keyword>
<evidence type="ECO:0000256" key="2">
    <source>
        <dbReference type="ARBA" id="ARBA00022771"/>
    </source>
</evidence>
<dbReference type="PROSITE" id="PS51133">
    <property type="entry name" value="ZF_TFIIS_2"/>
    <property type="match status" value="1"/>
</dbReference>
<dbReference type="GO" id="GO:0003676">
    <property type="term" value="F:nucleic acid binding"/>
    <property type="evidence" value="ECO:0007669"/>
    <property type="project" value="InterPro"/>
</dbReference>
<dbReference type="Gene3D" id="2.20.25.10">
    <property type="match status" value="1"/>
</dbReference>
<dbReference type="Pfam" id="PF07500">
    <property type="entry name" value="TFIIS_M"/>
    <property type="match status" value="1"/>
</dbReference>
<dbReference type="InterPro" id="IPR035100">
    <property type="entry name" value="TF_IIS-typ"/>
</dbReference>
<reference evidence="11" key="1">
    <citation type="submission" date="2021-02" db="EMBL/GenBank/DDBJ databases">
        <authorList>
            <person name="Dougan E. K."/>
            <person name="Rhodes N."/>
            <person name="Thang M."/>
            <person name="Chan C."/>
        </authorList>
    </citation>
    <scope>NUCLEOTIDE SEQUENCE</scope>
</reference>
<dbReference type="Pfam" id="PF01096">
    <property type="entry name" value="Zn_ribbon_TFIIS"/>
    <property type="match status" value="1"/>
</dbReference>
<dbReference type="PROSITE" id="PS00466">
    <property type="entry name" value="ZF_TFIIS_1"/>
    <property type="match status" value="1"/>
</dbReference>
<dbReference type="CDD" id="cd13749">
    <property type="entry name" value="Zn-ribbon_TFIIS"/>
    <property type="match status" value="1"/>
</dbReference>
<dbReference type="EMBL" id="CAJNDS010000389">
    <property type="protein sequence ID" value="CAE7200762.1"/>
    <property type="molecule type" value="Genomic_DNA"/>
</dbReference>
<dbReference type="SUPFAM" id="SSF46942">
    <property type="entry name" value="Elongation factor TFIIS domain 2"/>
    <property type="match status" value="1"/>
</dbReference>
<proteinExistence type="predicted"/>
<comment type="subcellular location">
    <subcellularLocation>
        <location evidence="6">Nucleus</location>
    </subcellularLocation>
</comment>
<evidence type="ECO:0000256" key="1">
    <source>
        <dbReference type="ARBA" id="ARBA00022723"/>
    </source>
</evidence>
<organism evidence="11 12">
    <name type="scientific">Symbiodinium natans</name>
    <dbReference type="NCBI Taxonomy" id="878477"/>
    <lineage>
        <taxon>Eukaryota</taxon>
        <taxon>Sar</taxon>
        <taxon>Alveolata</taxon>
        <taxon>Dinophyceae</taxon>
        <taxon>Suessiales</taxon>
        <taxon>Symbiodiniaceae</taxon>
        <taxon>Symbiodinium</taxon>
    </lineage>
</organism>
<dbReference type="PANTHER" id="PTHR11477">
    <property type="entry name" value="TRANSCRIPTION FACTOR S-II ZINC FINGER DOMAIN-CONTAINING PROTEIN"/>
    <property type="match status" value="1"/>
</dbReference>
<feature type="region of interest" description="Disordered" evidence="7">
    <location>
        <begin position="116"/>
        <end position="172"/>
    </location>
</feature>
<keyword evidence="1" id="KW-0479">Metal-binding</keyword>
<evidence type="ECO:0000256" key="3">
    <source>
        <dbReference type="ARBA" id="ARBA00022833"/>
    </source>
</evidence>
<dbReference type="PROSITE" id="PS51319">
    <property type="entry name" value="TFIIS_N"/>
    <property type="match status" value="1"/>
</dbReference>
<dbReference type="OrthoDB" id="44867at2759"/>
<dbReference type="PIRSF" id="PIRSF006704">
    <property type="entry name" value="TF_IIS"/>
    <property type="match status" value="1"/>
</dbReference>
<dbReference type="InterPro" id="IPR017923">
    <property type="entry name" value="TFIIS_N"/>
</dbReference>
<keyword evidence="2 5" id="KW-0863">Zinc-finger</keyword>
<feature type="compositionally biased region" description="Polar residues" evidence="7">
    <location>
        <begin position="157"/>
        <end position="167"/>
    </location>
</feature>
<dbReference type="PROSITE" id="PS51321">
    <property type="entry name" value="TFIIS_CENTRAL"/>
    <property type="match status" value="1"/>
</dbReference>
<dbReference type="PANTHER" id="PTHR11477:SF0">
    <property type="entry name" value="IP08861P-RELATED"/>
    <property type="match status" value="1"/>
</dbReference>
<dbReference type="AlphaFoldDB" id="A0A812J918"/>